<dbReference type="EMBL" id="CP002590">
    <property type="protein sequence ID" value="AEA11846.1"/>
    <property type="molecule type" value="Genomic_DNA"/>
</dbReference>
<protein>
    <submittedName>
        <fullName evidence="1">Uncharacterized protein</fullName>
    </submittedName>
</protein>
<organism evidence="1 2">
    <name type="scientific">Thermoproteus uzoniensis (strain 768-20)</name>
    <dbReference type="NCBI Taxonomy" id="999630"/>
    <lineage>
        <taxon>Archaea</taxon>
        <taxon>Thermoproteota</taxon>
        <taxon>Thermoprotei</taxon>
        <taxon>Thermoproteales</taxon>
        <taxon>Thermoproteaceae</taxon>
        <taxon>Thermoproteus</taxon>
    </lineage>
</organism>
<dbReference type="GeneID" id="10359895"/>
<dbReference type="Proteomes" id="UP000008138">
    <property type="component" value="Chromosome"/>
</dbReference>
<reference evidence="1 2" key="1">
    <citation type="journal article" date="2011" name="J. Bacteriol.">
        <title>Complete genome sequence of the thermoacidophilic crenarchaeon Thermoproteus uzoniensis 768-20.</title>
        <authorList>
            <person name="Mardanov A.V."/>
            <person name="Gumerov V.M."/>
            <person name="Beletsky A.V."/>
            <person name="Prokofeva M.I."/>
            <person name="Bonch-Osmolovskaya E.A."/>
            <person name="Ravin N.V."/>
            <person name="Skryabin K.G."/>
        </authorList>
    </citation>
    <scope>NUCLEOTIDE SEQUENCE [LARGE SCALE GENOMIC DNA]</scope>
    <source>
        <strain evidence="1 2">768-20</strain>
    </source>
</reference>
<dbReference type="eggNOG" id="arCOG03758">
    <property type="taxonomic scope" value="Archaea"/>
</dbReference>
<keyword evidence="2" id="KW-1185">Reference proteome</keyword>
<reference key="2">
    <citation type="submission" date="2011-03" db="EMBL/GenBank/DDBJ databases">
        <title>Complete genome sequence of the thermoacidophilic crenarchaeon Thermoproteus uzoniensis 768-20.</title>
        <authorList>
            <person name="Mardanov A.V."/>
            <person name="Gumerov V.M."/>
            <person name="Beletsky A.V."/>
            <person name="Prokofeva M.I."/>
            <person name="Bonch-Osmolovskaya E.A."/>
            <person name="Ravin N.V."/>
            <person name="Skryabin K.G."/>
        </authorList>
    </citation>
    <scope>NUCLEOTIDE SEQUENCE</scope>
    <source>
        <strain>768-20</strain>
    </source>
</reference>
<dbReference type="HOGENOM" id="CLU_173016_0_0_2"/>
<evidence type="ECO:0000313" key="2">
    <source>
        <dbReference type="Proteomes" id="UP000008138"/>
    </source>
</evidence>
<dbReference type="AlphaFoldDB" id="F2L2Q8"/>
<proteinExistence type="predicted"/>
<sequence>MDSDDLLRFYRSLEISLRLLIAFRFRYTVGKTFEEVAEHEPWRLYYALIEAVGEHNAELFLNMLRKWLMRKGEVVDLKTLRAMLSDEKAWAKRARA</sequence>
<dbReference type="OrthoDB" id="28914at2157"/>
<name>F2L2Q8_THEU7</name>
<dbReference type="KEGG" id="tuz:TUZN_0349"/>
<accession>F2L2Q8</accession>
<gene>
    <name evidence="1" type="ordered locus">TUZN_0349</name>
</gene>
<dbReference type="RefSeq" id="WP_013679182.1">
    <property type="nucleotide sequence ID" value="NC_015315.1"/>
</dbReference>
<evidence type="ECO:0000313" key="1">
    <source>
        <dbReference type="EMBL" id="AEA11846.1"/>
    </source>
</evidence>